<proteinExistence type="inferred from homology"/>
<dbReference type="SUPFAM" id="SSF49764">
    <property type="entry name" value="HSP20-like chaperones"/>
    <property type="match status" value="1"/>
</dbReference>
<evidence type="ECO:0000256" key="3">
    <source>
        <dbReference type="RuleBase" id="RU003616"/>
    </source>
</evidence>
<reference evidence="5 6" key="1">
    <citation type="journal article" date="2018" name="Sci. Data">
        <title>The draft genome sequence of cork oak.</title>
        <authorList>
            <person name="Ramos A.M."/>
            <person name="Usie A."/>
            <person name="Barbosa P."/>
            <person name="Barros P.M."/>
            <person name="Capote T."/>
            <person name="Chaves I."/>
            <person name="Simoes F."/>
            <person name="Abreu I."/>
            <person name="Carrasquinho I."/>
            <person name="Faro C."/>
            <person name="Guimaraes J.B."/>
            <person name="Mendonca D."/>
            <person name="Nobrega F."/>
            <person name="Rodrigues L."/>
            <person name="Saibo N.J.M."/>
            <person name="Varela M.C."/>
            <person name="Egas C."/>
            <person name="Matos J."/>
            <person name="Miguel C.M."/>
            <person name="Oliveira M.M."/>
            <person name="Ricardo C.P."/>
            <person name="Goncalves S."/>
        </authorList>
    </citation>
    <scope>NUCLEOTIDE SEQUENCE [LARGE SCALE GENOMIC DNA]</scope>
    <source>
        <strain evidence="6">cv. HL8</strain>
    </source>
</reference>
<feature type="domain" description="SHSP" evidence="4">
    <location>
        <begin position="190"/>
        <end position="306"/>
    </location>
</feature>
<dbReference type="Pfam" id="PF00011">
    <property type="entry name" value="HSP20"/>
    <property type="match status" value="1"/>
</dbReference>
<evidence type="ECO:0000259" key="4">
    <source>
        <dbReference type="PROSITE" id="PS01031"/>
    </source>
</evidence>
<dbReference type="InterPro" id="IPR008978">
    <property type="entry name" value="HSP20-like_chaperone"/>
</dbReference>
<dbReference type="PANTHER" id="PTHR46733:SF3">
    <property type="entry name" value="26.5 KDA HEAT SHOCK PROTEIN, MITOCHONDRIAL"/>
    <property type="match status" value="1"/>
</dbReference>
<dbReference type="InterPro" id="IPR044587">
    <property type="entry name" value="HSP21-like"/>
</dbReference>
<dbReference type="GO" id="GO:0009408">
    <property type="term" value="P:response to heat"/>
    <property type="evidence" value="ECO:0007669"/>
    <property type="project" value="InterPro"/>
</dbReference>
<evidence type="ECO:0000313" key="6">
    <source>
        <dbReference type="Proteomes" id="UP000237347"/>
    </source>
</evidence>
<dbReference type="PANTHER" id="PTHR46733">
    <property type="entry name" value="26.5 KDA HEAT SHOCK PROTEIN, MITOCHONDRIAL"/>
    <property type="match status" value="1"/>
</dbReference>
<organism evidence="5 6">
    <name type="scientific">Quercus suber</name>
    <name type="common">Cork oak</name>
    <dbReference type="NCBI Taxonomy" id="58331"/>
    <lineage>
        <taxon>Eukaryota</taxon>
        <taxon>Viridiplantae</taxon>
        <taxon>Streptophyta</taxon>
        <taxon>Embryophyta</taxon>
        <taxon>Tracheophyta</taxon>
        <taxon>Spermatophyta</taxon>
        <taxon>Magnoliopsida</taxon>
        <taxon>eudicotyledons</taxon>
        <taxon>Gunneridae</taxon>
        <taxon>Pentapetalae</taxon>
        <taxon>rosids</taxon>
        <taxon>fabids</taxon>
        <taxon>Fagales</taxon>
        <taxon>Fagaceae</taxon>
        <taxon>Quercus</taxon>
    </lineage>
</organism>
<comment type="caution">
    <text evidence="5">The sequence shown here is derived from an EMBL/GenBank/DDBJ whole genome shotgun (WGS) entry which is preliminary data.</text>
</comment>
<dbReference type="CDD" id="cd06464">
    <property type="entry name" value="ACD_sHsps-like"/>
    <property type="match status" value="1"/>
</dbReference>
<dbReference type="Gene3D" id="2.60.40.790">
    <property type="match status" value="1"/>
</dbReference>
<evidence type="ECO:0000256" key="2">
    <source>
        <dbReference type="PROSITE-ProRule" id="PRU00285"/>
    </source>
</evidence>
<dbReference type="Proteomes" id="UP000237347">
    <property type="component" value="Unassembled WGS sequence"/>
</dbReference>
<accession>A0AAW0JNJ1</accession>
<protein>
    <submittedName>
        <fullName evidence="5">26.5 kDa heat shock protein</fullName>
    </submittedName>
</protein>
<keyword evidence="1 5" id="KW-0346">Stress response</keyword>
<evidence type="ECO:0000313" key="5">
    <source>
        <dbReference type="EMBL" id="KAK7828113.1"/>
    </source>
</evidence>
<dbReference type="AlphaFoldDB" id="A0AAW0JNJ1"/>
<name>A0AAW0JNJ1_QUESU</name>
<dbReference type="InterPro" id="IPR002068">
    <property type="entry name" value="A-crystallin/Hsp20_dom"/>
</dbReference>
<sequence length="306" mass="34737">MLSYVSSAPPRTSGRLLQLAEPKQPTHPLPSLNSLANLFLHQHQREKNETNNNRPADIFYTKLAKMALARLALKNLQQRVLASPSCAYSLLGEGICERSVGGVQRQRWGNEIVRRFTTTASDKVAGEKTSDGKDVAVSEAKKKSKLFPRKQRRRWLWKNDDPNSVPALYEFFPSGLGNALMQATDNINKLFENLNITPWSLSGRIKAKDNYYKLQYEVPGLAKEDLKITVDDGVLRIKGEHKEEKEEDSDDEYWSSRSYGYYNTSVFLPEDAKVDEIKAELKDGVLSITIPRAEMPKKEVKEINVH</sequence>
<comment type="similarity">
    <text evidence="2 3">Belongs to the small heat shock protein (HSP20) family.</text>
</comment>
<dbReference type="EMBL" id="PKMF04000510">
    <property type="protein sequence ID" value="KAK7828113.1"/>
    <property type="molecule type" value="Genomic_DNA"/>
</dbReference>
<evidence type="ECO:0000256" key="1">
    <source>
        <dbReference type="ARBA" id="ARBA00023016"/>
    </source>
</evidence>
<keyword evidence="6" id="KW-1185">Reference proteome</keyword>
<dbReference type="PROSITE" id="PS01031">
    <property type="entry name" value="SHSP"/>
    <property type="match status" value="1"/>
</dbReference>
<dbReference type="Gramene" id="rna-CFP56_76031">
    <property type="protein sequence ID" value="cds-POE91861.1"/>
    <property type="gene ID" value="gene-CFP56_76031"/>
</dbReference>
<gene>
    <name evidence="5" type="primary">HSP26.5</name>
    <name evidence="5" type="ORF">CFP56_030543</name>
</gene>